<proteinExistence type="predicted"/>
<dbReference type="EMBL" id="CP022579">
    <property type="protein sequence ID" value="QEL65478.1"/>
    <property type="molecule type" value="Genomic_DNA"/>
</dbReference>
<evidence type="ECO:0000313" key="1">
    <source>
        <dbReference type="EMBL" id="QEL65478.1"/>
    </source>
</evidence>
<dbReference type="AlphaFoldDB" id="A0A5C1EB66"/>
<dbReference type="NCBIfam" id="NF038264">
    <property type="entry name" value="kinase_SiaB"/>
    <property type="match status" value="1"/>
</dbReference>
<dbReference type="Pfam" id="PF19788">
    <property type="entry name" value="DUF6272"/>
    <property type="match status" value="1"/>
</dbReference>
<reference evidence="1 2" key="1">
    <citation type="submission" date="2017-07" db="EMBL/GenBank/DDBJ databases">
        <title>Complete genome sequence of Oryzomicrobium terrae TPP412.</title>
        <authorList>
            <person name="Chiu L.-W."/>
            <person name="Lo K.-J."/>
            <person name="Tsai Y.-M."/>
            <person name="Lin S.-S."/>
            <person name="Kuo C.-H."/>
            <person name="Liu C.-T."/>
        </authorList>
    </citation>
    <scope>NUCLEOTIDE SEQUENCE [LARGE SCALE GENOMIC DNA]</scope>
    <source>
        <strain evidence="1 2">TPP412</strain>
    </source>
</reference>
<dbReference type="KEGG" id="otr:OTERR_20020"/>
<dbReference type="RefSeq" id="WP_054621439.1">
    <property type="nucleotide sequence ID" value="NZ_CP022579.1"/>
</dbReference>
<dbReference type="NCBIfam" id="NF038262">
    <property type="entry name" value="SiaB_fam_kinase"/>
    <property type="match status" value="1"/>
</dbReference>
<sequence>MEQLDVFSLREIFNRQKIMLCFNGPFTATLIEEIGKALRNHMEGLQESPSSVSDVFSVYIELTQNIRRYTLLKELQEHAATSTIVVSHDDEGRYVVSAGNVVSASDGASLAARIAALAKLDKNELKAAFKAQLRQPRDELSNNSAGLGLIDMARKASQPLICSLRPIDGEWSFFSLRVVL</sequence>
<protein>
    <submittedName>
        <fullName evidence="1">Uncharacterized protein</fullName>
    </submittedName>
</protein>
<name>A0A5C1EB66_9RHOO</name>
<gene>
    <name evidence="1" type="ORF">OTERR_20020</name>
</gene>
<dbReference type="Proteomes" id="UP000323671">
    <property type="component" value="Chromosome"/>
</dbReference>
<evidence type="ECO:0000313" key="2">
    <source>
        <dbReference type="Proteomes" id="UP000323671"/>
    </source>
</evidence>
<accession>A0A5C1EB66</accession>
<keyword evidence="2" id="KW-1185">Reference proteome</keyword>
<dbReference type="InterPro" id="IPR046239">
    <property type="entry name" value="DUF6272"/>
</dbReference>
<organism evidence="1 2">
    <name type="scientific">Oryzomicrobium terrae</name>
    <dbReference type="NCBI Taxonomy" id="1735038"/>
    <lineage>
        <taxon>Bacteria</taxon>
        <taxon>Pseudomonadati</taxon>
        <taxon>Pseudomonadota</taxon>
        <taxon>Betaproteobacteria</taxon>
        <taxon>Rhodocyclales</taxon>
        <taxon>Rhodocyclaceae</taxon>
        <taxon>Oryzomicrobium</taxon>
    </lineage>
</organism>